<proteinExistence type="predicted"/>
<protein>
    <submittedName>
        <fullName evidence="1">Uncharacterized protein</fullName>
    </submittedName>
</protein>
<gene>
    <name evidence="1" type="ORF">G3435_26265</name>
</gene>
<organism evidence="1 2">
    <name type="scientific">Pseudomonas brassicae</name>
    <dbReference type="NCBI Taxonomy" id="2708063"/>
    <lineage>
        <taxon>Bacteria</taxon>
        <taxon>Pseudomonadati</taxon>
        <taxon>Pseudomonadota</taxon>
        <taxon>Gammaproteobacteria</taxon>
        <taxon>Pseudomonadales</taxon>
        <taxon>Pseudomonadaceae</taxon>
        <taxon>Pseudomonas</taxon>
    </lineage>
</organism>
<reference evidence="1 2" key="1">
    <citation type="submission" date="2020-02" db="EMBL/GenBank/DDBJ databases">
        <title>Broccoli isolated Pseudomonas sp.</title>
        <authorList>
            <person name="Fujikawa T."/>
            <person name="Sawada H."/>
        </authorList>
    </citation>
    <scope>NUCLEOTIDE SEQUENCE [LARGE SCALE GENOMIC DNA]</scope>
    <source>
        <strain evidence="1 2">MAFF212428</strain>
    </source>
</reference>
<name>A0A6M0D2I0_9PSED</name>
<feature type="non-terminal residue" evidence="1">
    <location>
        <position position="1"/>
    </location>
</feature>
<evidence type="ECO:0000313" key="2">
    <source>
        <dbReference type="Proteomes" id="UP000480410"/>
    </source>
</evidence>
<accession>A0A6M0D2I0</accession>
<dbReference type="Proteomes" id="UP000480410">
    <property type="component" value="Unassembled WGS sequence"/>
</dbReference>
<evidence type="ECO:0000313" key="1">
    <source>
        <dbReference type="EMBL" id="NER62494.1"/>
    </source>
</evidence>
<sequence length="65" mass="7160">VPWRSSVQAPALLKAERQSSLYTPVGARLARVLVQPGDPIKPARHCSNWKHPICALSWKASSGVW</sequence>
<dbReference type="EMBL" id="JAAHBV010000866">
    <property type="protein sequence ID" value="NER62494.1"/>
    <property type="molecule type" value="Genomic_DNA"/>
</dbReference>
<dbReference type="AlphaFoldDB" id="A0A6M0D2I0"/>
<comment type="caution">
    <text evidence="1">The sequence shown here is derived from an EMBL/GenBank/DDBJ whole genome shotgun (WGS) entry which is preliminary data.</text>
</comment>